<dbReference type="Pfam" id="PF19789">
    <property type="entry name" value="DUF6273"/>
    <property type="match status" value="1"/>
</dbReference>
<evidence type="ECO:0000259" key="3">
    <source>
        <dbReference type="Pfam" id="PF23657"/>
    </source>
</evidence>
<keyword evidence="5" id="KW-1185">Reference proteome</keyword>
<feature type="domain" description="DUF6273" evidence="2">
    <location>
        <begin position="327"/>
        <end position="470"/>
    </location>
</feature>
<accession>A0A5C6WY68</accession>
<dbReference type="EMBL" id="VOSM01000013">
    <property type="protein sequence ID" value="TXD34401.1"/>
    <property type="molecule type" value="Genomic_DNA"/>
</dbReference>
<dbReference type="InterPro" id="IPR046240">
    <property type="entry name" value="DUF6273"/>
</dbReference>
<feature type="chain" id="PRO_5023024772" evidence="1">
    <location>
        <begin position="26"/>
        <end position="489"/>
    </location>
</feature>
<comment type="caution">
    <text evidence="4">The sequence shown here is derived from an EMBL/GenBank/DDBJ whole genome shotgun (WGS) entry which is preliminary data.</text>
</comment>
<evidence type="ECO:0000256" key="1">
    <source>
        <dbReference type="SAM" id="SignalP"/>
    </source>
</evidence>
<proteinExistence type="predicted"/>
<gene>
    <name evidence="4" type="ORF">FRC98_18485</name>
</gene>
<dbReference type="AlphaFoldDB" id="A0A5C6WY68"/>
<feature type="signal peptide" evidence="1">
    <location>
        <begin position="1"/>
        <end position="25"/>
    </location>
</feature>
<name>A0A5C6WY68_9DELT</name>
<keyword evidence="1" id="KW-0732">Signal</keyword>
<dbReference type="Proteomes" id="UP000321412">
    <property type="component" value="Unassembled WGS sequence"/>
</dbReference>
<dbReference type="PROSITE" id="PS51257">
    <property type="entry name" value="PROKAR_LIPOPROTEIN"/>
    <property type="match status" value="1"/>
</dbReference>
<organism evidence="4 5">
    <name type="scientific">Lujinxingia vulgaris</name>
    <dbReference type="NCBI Taxonomy" id="2600176"/>
    <lineage>
        <taxon>Bacteria</taxon>
        <taxon>Deltaproteobacteria</taxon>
        <taxon>Bradymonadales</taxon>
        <taxon>Lujinxingiaceae</taxon>
        <taxon>Lujinxingia</taxon>
    </lineage>
</organism>
<reference evidence="4 5" key="1">
    <citation type="submission" date="2019-08" db="EMBL/GenBank/DDBJ databases">
        <title>Bradymonadales sp. TMQ4.</title>
        <authorList>
            <person name="Liang Q."/>
        </authorList>
    </citation>
    <scope>NUCLEOTIDE SEQUENCE [LARGE SCALE GENOMIC DNA]</scope>
    <source>
        <strain evidence="4 5">TMQ4</strain>
    </source>
</reference>
<dbReference type="RefSeq" id="WP_146982910.1">
    <property type="nucleotide sequence ID" value="NZ_VOSM01000013.1"/>
</dbReference>
<evidence type="ECO:0000259" key="2">
    <source>
        <dbReference type="Pfam" id="PF19789"/>
    </source>
</evidence>
<evidence type="ECO:0000313" key="4">
    <source>
        <dbReference type="EMBL" id="TXD34401.1"/>
    </source>
</evidence>
<protein>
    <submittedName>
        <fullName evidence="4">Uncharacterized protein</fullName>
    </submittedName>
</protein>
<dbReference type="Pfam" id="PF23657">
    <property type="entry name" value="DUF7151"/>
    <property type="match status" value="2"/>
</dbReference>
<feature type="domain" description="DUF7151" evidence="3">
    <location>
        <begin position="128"/>
        <end position="167"/>
    </location>
</feature>
<sequence>MQPTAQKSSLVTLVALLLTSTAAGCGSEAPQEGPSLSVTEATSEQCPHGGQVILIDETEHVLCQGAPGEDGESPEIEVTDATAEQCDEGGVVITLDDESHIICDGEDGEDGEDGQPGESGAHVVVRASEAEVAQCEFGGTFLEFGLDANANSILDAEEDVIESTSICNGATGEAGQAGLNTAMRVSAADVASCEFGGTLLEFGLDANANGSLDAEEDVIESEFICNGAPGEDGLTPTVTLGNATSEDCPGGEGTLLTIGEESTLICPLMVVYAADLPTGTLVVDSATVWNEAPLEWRVVHHNYGFLANSVTLRTTEFVALRAIYNAGWANAWGSSDLRTWLNADFAAAFSPALSEALTPVTIPWVSINSGDLTTGGDVDAVFIASRTELGGEAVAGEGEVFDWFADPATAAERRAESETPVQYWTRTGMWTTYSGSEYPMSAWMVNTSGDFVAGNWTSDPFGVRPVINIDGDTLVVQRESNRFEVITLD</sequence>
<dbReference type="InterPro" id="IPR055575">
    <property type="entry name" value="DUF7151"/>
</dbReference>
<feature type="domain" description="DUF7151" evidence="3">
    <location>
        <begin position="191"/>
        <end position="225"/>
    </location>
</feature>
<dbReference type="OrthoDB" id="5494405at2"/>
<evidence type="ECO:0000313" key="5">
    <source>
        <dbReference type="Proteomes" id="UP000321412"/>
    </source>
</evidence>